<dbReference type="Gene3D" id="1.10.10.60">
    <property type="entry name" value="Homeodomain-like"/>
    <property type="match status" value="2"/>
</dbReference>
<keyword evidence="3" id="KW-0804">Transcription</keyword>
<organism evidence="5 6">
    <name type="scientific">Bacillus arachidis</name>
    <dbReference type="NCBI Taxonomy" id="2819290"/>
    <lineage>
        <taxon>Bacteria</taxon>
        <taxon>Bacillati</taxon>
        <taxon>Bacillota</taxon>
        <taxon>Bacilli</taxon>
        <taxon>Bacillales</taxon>
        <taxon>Bacillaceae</taxon>
        <taxon>Bacillus</taxon>
    </lineage>
</organism>
<proteinExistence type="predicted"/>
<dbReference type="Pfam" id="PF12833">
    <property type="entry name" value="HTH_18"/>
    <property type="match status" value="1"/>
</dbReference>
<dbReference type="RefSeq" id="WP_208017797.1">
    <property type="nucleotide sequence ID" value="NZ_JAGDQJ010000013.1"/>
</dbReference>
<dbReference type="EMBL" id="JAGDQJ010000013">
    <property type="protein sequence ID" value="MBO1625954.1"/>
    <property type="molecule type" value="Genomic_DNA"/>
</dbReference>
<comment type="caution">
    <text evidence="5">The sequence shown here is derived from an EMBL/GenBank/DDBJ whole genome shotgun (WGS) entry which is preliminary data.</text>
</comment>
<name>A0ABS3NYD9_9BACI</name>
<evidence type="ECO:0000259" key="4">
    <source>
        <dbReference type="PROSITE" id="PS01124"/>
    </source>
</evidence>
<dbReference type="SUPFAM" id="SSF46689">
    <property type="entry name" value="Homeodomain-like"/>
    <property type="match status" value="2"/>
</dbReference>
<dbReference type="InterPro" id="IPR009057">
    <property type="entry name" value="Homeodomain-like_sf"/>
</dbReference>
<accession>A0ABS3NYD9</accession>
<sequence length="415" mass="48621">MTFTNLVDLEYICNLIFNLYELPVLFIDSKKNLKLEFSTNSLSHPLYSRKEELLNQFFSDHAPYQFPIFQTTTSLENFFSINLCTDKEFSGVIIVGPVLYSELTDESIHGILNDFNIYKGRNKIVQYYHSLPVVSRLKVINMSAIFYYMLYHQKLDIVDILQQNILLEERKIRLESPDIRISETQENNENNETPSPLLLEKTLLQFIKEGKKDEFLKHAQALFETGELRILSKTSQLRSRKNHAIAAITLGTRAAIEGGISPETAYTLSKLYIQNLEELKESKAIYQFMIQALCDLIEEVEKGNELKYSKTINACRNYIFTHLYEEISLSQLAEFVSMHPNYLSVLFKKEIGVSLREYIQREKIEEAKKLICYTKYSMSEIYTLLNFHDQSYFIKIFKRFTDMTPRQFKNKEGKM</sequence>
<feature type="domain" description="HTH araC/xylS-type" evidence="4">
    <location>
        <begin position="313"/>
        <end position="411"/>
    </location>
</feature>
<protein>
    <submittedName>
        <fullName evidence="5">Helix-turn-helix domain-containing protein</fullName>
    </submittedName>
</protein>
<keyword evidence="2" id="KW-0238">DNA-binding</keyword>
<evidence type="ECO:0000256" key="1">
    <source>
        <dbReference type="ARBA" id="ARBA00023015"/>
    </source>
</evidence>
<keyword evidence="1" id="KW-0805">Transcription regulation</keyword>
<evidence type="ECO:0000313" key="6">
    <source>
        <dbReference type="Proteomes" id="UP000677611"/>
    </source>
</evidence>
<evidence type="ECO:0000256" key="3">
    <source>
        <dbReference type="ARBA" id="ARBA00023163"/>
    </source>
</evidence>
<evidence type="ECO:0000313" key="5">
    <source>
        <dbReference type="EMBL" id="MBO1625954.1"/>
    </source>
</evidence>
<dbReference type="Proteomes" id="UP000677611">
    <property type="component" value="Unassembled WGS sequence"/>
</dbReference>
<dbReference type="InterPro" id="IPR018060">
    <property type="entry name" value="HTH_AraC"/>
</dbReference>
<keyword evidence="6" id="KW-1185">Reference proteome</keyword>
<dbReference type="PANTHER" id="PTHR43280:SF34">
    <property type="entry name" value="ARAC-FAMILY TRANSCRIPTIONAL REGULATOR"/>
    <property type="match status" value="1"/>
</dbReference>
<dbReference type="PANTHER" id="PTHR43280">
    <property type="entry name" value="ARAC-FAMILY TRANSCRIPTIONAL REGULATOR"/>
    <property type="match status" value="1"/>
</dbReference>
<reference evidence="5 6" key="1">
    <citation type="submission" date="2021-03" db="EMBL/GenBank/DDBJ databases">
        <title>Identification of novel Bacillus strains.</title>
        <authorList>
            <person name="Xiao Z."/>
            <person name="Li Y."/>
            <person name="Shen J."/>
        </authorList>
    </citation>
    <scope>NUCLEOTIDE SEQUENCE [LARGE SCALE GENOMIC DNA]</scope>
    <source>
        <strain evidence="5 6">SY8</strain>
    </source>
</reference>
<evidence type="ECO:0000256" key="2">
    <source>
        <dbReference type="ARBA" id="ARBA00023125"/>
    </source>
</evidence>
<dbReference type="SMART" id="SM00342">
    <property type="entry name" value="HTH_ARAC"/>
    <property type="match status" value="1"/>
</dbReference>
<gene>
    <name evidence="5" type="ORF">J4P90_11990</name>
</gene>
<dbReference type="PROSITE" id="PS01124">
    <property type="entry name" value="HTH_ARAC_FAMILY_2"/>
    <property type="match status" value="1"/>
</dbReference>